<feature type="region of interest" description="Disordered" evidence="1">
    <location>
        <begin position="94"/>
        <end position="120"/>
    </location>
</feature>
<feature type="compositionally biased region" description="Basic and acidic residues" evidence="1">
    <location>
        <begin position="174"/>
        <end position="197"/>
    </location>
</feature>
<reference evidence="3" key="1">
    <citation type="journal article" date="2015" name="Genome Announc.">
        <title>Draft genome sequence of the cellulolytic fungus Chaetomium globosum.</title>
        <authorList>
            <person name="Cuomo C.A."/>
            <person name="Untereiner W.A."/>
            <person name="Ma L.-J."/>
            <person name="Grabherr M."/>
            <person name="Birren B.W."/>
        </authorList>
    </citation>
    <scope>NUCLEOTIDE SEQUENCE [LARGE SCALE GENOMIC DNA]</scope>
    <source>
        <strain evidence="3">ATCC 6205 / CBS 148.51 / DSM 1962 / NBRC 6347 / NRRL 1970</strain>
    </source>
</reference>
<dbReference type="EMBL" id="CH408032">
    <property type="protein sequence ID" value="EAQ87775.1"/>
    <property type="molecule type" value="Genomic_DNA"/>
</dbReference>
<accession>Q2H1F2</accession>
<dbReference type="AlphaFoldDB" id="Q2H1F2"/>
<dbReference type="InParanoid" id="Q2H1F2"/>
<organism evidence="2 3">
    <name type="scientific">Chaetomium globosum (strain ATCC 6205 / CBS 148.51 / DSM 1962 / NBRC 6347 / NRRL 1970)</name>
    <name type="common">Soil fungus</name>
    <dbReference type="NCBI Taxonomy" id="306901"/>
    <lineage>
        <taxon>Eukaryota</taxon>
        <taxon>Fungi</taxon>
        <taxon>Dikarya</taxon>
        <taxon>Ascomycota</taxon>
        <taxon>Pezizomycotina</taxon>
        <taxon>Sordariomycetes</taxon>
        <taxon>Sordariomycetidae</taxon>
        <taxon>Sordariales</taxon>
        <taxon>Chaetomiaceae</taxon>
        <taxon>Chaetomium</taxon>
    </lineage>
</organism>
<dbReference type="VEuPathDB" id="FungiDB:CHGG_04394"/>
<feature type="region of interest" description="Disordered" evidence="1">
    <location>
        <begin position="150"/>
        <end position="201"/>
    </location>
</feature>
<dbReference type="Proteomes" id="UP000001056">
    <property type="component" value="Unassembled WGS sequence"/>
</dbReference>
<gene>
    <name evidence="2" type="ORF">CHGG_04394</name>
</gene>
<feature type="compositionally biased region" description="Low complexity" evidence="1">
    <location>
        <begin position="23"/>
        <end position="37"/>
    </location>
</feature>
<feature type="region of interest" description="Disordered" evidence="1">
    <location>
        <begin position="22"/>
        <end position="58"/>
    </location>
</feature>
<evidence type="ECO:0000256" key="1">
    <source>
        <dbReference type="SAM" id="MobiDB-lite"/>
    </source>
</evidence>
<sequence length="321" mass="34234">MIEQLHISPTGHKIIHISHHHTAPTTAATTTCTTPTARQNPRSPSHHHTALGTPMTNAPAATARQHATAAVMSAVLRVAEARLALVKEVLARMSGGAVASRREAPAARRPRRKERAGRLAARGEVVECGGGDGVVRWGWWERGEEEGTNGCWVEVEGEGREKEGDGSNEAPEGGVREDGDDSKEGCCGRDEGPRSLEEDGEVGRAVVGVRLELDNIVGNGFEGERAECCGGQGSFELARGCGGCFWECEAPVKRCFWGPEGNGGYGNDKKGAEDRGLQTKTDRALRGNAADQRRPPGCHYGNGRVYGDANAALMLLNAIRR</sequence>
<keyword evidence="3" id="KW-1185">Reference proteome</keyword>
<dbReference type="HOGENOM" id="CLU_865996_0_0_1"/>
<evidence type="ECO:0000313" key="3">
    <source>
        <dbReference type="Proteomes" id="UP000001056"/>
    </source>
</evidence>
<dbReference type="GeneID" id="4392164"/>
<protein>
    <submittedName>
        <fullName evidence="2">Uncharacterized protein</fullName>
    </submittedName>
</protein>
<dbReference type="RefSeq" id="XP_001223608.1">
    <property type="nucleotide sequence ID" value="XM_001223607.1"/>
</dbReference>
<evidence type="ECO:0000313" key="2">
    <source>
        <dbReference type="EMBL" id="EAQ87775.1"/>
    </source>
</evidence>
<name>Q2H1F2_CHAGB</name>
<proteinExistence type="predicted"/>